<dbReference type="RefSeq" id="WP_155306569.1">
    <property type="nucleotide sequence ID" value="NZ_AP021875.1"/>
</dbReference>
<sequence>MLPNLKKTLEGIVVCDFSWVGAGPITTNILGQCGAEIIKIESKKRPDILRKGGPFKDGINEGLERSGYFANRNPNKKCISLNMTQPRARDVAVRLIKKSDIIINNFRVGQMEKWKLGWEDVQKINPKIIYVTMSLQGTAGPHKAYMGYGVNLNALCGLTERACFPGERPFGTGTNYTDHVMVPGHTLFGIMAALLQREETGKGQTVAVSQLQSAISMKPSDALTFAANGEMLGPLGYGDPDAAPHGVYTAIGYRSWIAIAVFSEKQWQALKTVMGNPAWAENDKFSTFANRKENENELNENIQQWTKSRYADLMMDKLLQKGVCAGIVNDARGAIEDNHLRSRDFWAYLDHPVVGSTLYNRGPMIFSKMPLEMKSAAPVLGQDTEQVLMELLGYSEKEVNQLKEEDVLT</sequence>
<accession>A0A5K7ZAS2</accession>
<gene>
    <name evidence="2" type="ORF">DSCW_52970</name>
</gene>
<dbReference type="AlphaFoldDB" id="A0A5K7ZAS2"/>
<dbReference type="InterPro" id="IPR044855">
    <property type="entry name" value="CoA-Trfase_III_dom3_sf"/>
</dbReference>
<reference evidence="2 3" key="1">
    <citation type="submission" date="2019-11" db="EMBL/GenBank/DDBJ databases">
        <title>Comparative genomics of hydrocarbon-degrading Desulfosarcina strains.</title>
        <authorList>
            <person name="Watanabe M."/>
            <person name="Kojima H."/>
            <person name="Fukui M."/>
        </authorList>
    </citation>
    <scope>NUCLEOTIDE SEQUENCE [LARGE SCALE GENOMIC DNA]</scope>
    <source>
        <strain evidence="2 3">PP31</strain>
    </source>
</reference>
<dbReference type="Gene3D" id="3.40.50.10540">
    <property type="entry name" value="Crotonobetainyl-coa:carnitine coa-transferase, domain 1"/>
    <property type="match status" value="1"/>
</dbReference>
<proteinExistence type="predicted"/>
<evidence type="ECO:0000313" key="2">
    <source>
        <dbReference type="EMBL" id="BBO77880.1"/>
    </source>
</evidence>
<dbReference type="InterPro" id="IPR023606">
    <property type="entry name" value="CoA-Trfase_III_dom_1_sf"/>
</dbReference>
<name>A0A5K7ZAS2_9BACT</name>
<dbReference type="InterPro" id="IPR050483">
    <property type="entry name" value="CoA-transferase_III_domain"/>
</dbReference>
<evidence type="ECO:0000313" key="3">
    <source>
        <dbReference type="Proteomes" id="UP000427769"/>
    </source>
</evidence>
<evidence type="ECO:0000256" key="1">
    <source>
        <dbReference type="ARBA" id="ARBA00022679"/>
    </source>
</evidence>
<keyword evidence="1 2" id="KW-0808">Transferase</keyword>
<dbReference type="Pfam" id="PF02515">
    <property type="entry name" value="CoA_transf_3"/>
    <property type="match status" value="1"/>
</dbReference>
<dbReference type="SUPFAM" id="SSF89796">
    <property type="entry name" value="CoA-transferase family III (CaiB/BaiF)"/>
    <property type="match status" value="1"/>
</dbReference>
<dbReference type="OrthoDB" id="9781472at2"/>
<keyword evidence="3" id="KW-1185">Reference proteome</keyword>
<dbReference type="KEGG" id="dwd:DSCW_52970"/>
<dbReference type="InterPro" id="IPR003673">
    <property type="entry name" value="CoA-Trfase_fam_III"/>
</dbReference>
<dbReference type="Gene3D" id="3.30.1540.10">
    <property type="entry name" value="formyl-coa transferase, domain 3"/>
    <property type="match status" value="1"/>
</dbReference>
<protein>
    <submittedName>
        <fullName evidence="2">CoA transferase</fullName>
    </submittedName>
</protein>
<dbReference type="PANTHER" id="PTHR48207:SF3">
    <property type="entry name" value="SUCCINATE--HYDROXYMETHYLGLUTARATE COA-TRANSFERASE"/>
    <property type="match status" value="1"/>
</dbReference>
<dbReference type="EMBL" id="AP021875">
    <property type="protein sequence ID" value="BBO77880.1"/>
    <property type="molecule type" value="Genomic_DNA"/>
</dbReference>
<organism evidence="2 3">
    <name type="scientific">Desulfosarcina widdelii</name>
    <dbReference type="NCBI Taxonomy" id="947919"/>
    <lineage>
        <taxon>Bacteria</taxon>
        <taxon>Pseudomonadati</taxon>
        <taxon>Thermodesulfobacteriota</taxon>
        <taxon>Desulfobacteria</taxon>
        <taxon>Desulfobacterales</taxon>
        <taxon>Desulfosarcinaceae</taxon>
        <taxon>Desulfosarcina</taxon>
    </lineage>
</organism>
<dbReference type="GO" id="GO:0008410">
    <property type="term" value="F:CoA-transferase activity"/>
    <property type="evidence" value="ECO:0007669"/>
    <property type="project" value="TreeGrafter"/>
</dbReference>
<dbReference type="PANTHER" id="PTHR48207">
    <property type="entry name" value="SUCCINATE--HYDROXYMETHYLGLUTARATE COA-TRANSFERASE"/>
    <property type="match status" value="1"/>
</dbReference>
<dbReference type="Proteomes" id="UP000427769">
    <property type="component" value="Chromosome"/>
</dbReference>